<evidence type="ECO:0000313" key="3">
    <source>
        <dbReference type="Proteomes" id="UP000664417"/>
    </source>
</evidence>
<dbReference type="RefSeq" id="WP_207860608.1">
    <property type="nucleotide sequence ID" value="NZ_JAFREP010000018.1"/>
</dbReference>
<accession>A0A8J7QAE4</accession>
<dbReference type="AlphaFoldDB" id="A0A8J7QAE4"/>
<protein>
    <submittedName>
        <fullName evidence="2">Beta-ketoacyl synthase chain length factor</fullName>
    </submittedName>
</protein>
<dbReference type="Proteomes" id="UP000664417">
    <property type="component" value="Unassembled WGS sequence"/>
</dbReference>
<evidence type="ECO:0000259" key="1">
    <source>
        <dbReference type="Pfam" id="PF13723"/>
    </source>
</evidence>
<name>A0A8J7QAE4_9BACT</name>
<evidence type="ECO:0000313" key="2">
    <source>
        <dbReference type="EMBL" id="MBO1320655.1"/>
    </source>
</evidence>
<keyword evidence="3" id="KW-1185">Reference proteome</keyword>
<gene>
    <name evidence="2" type="ORF">J3U88_19410</name>
</gene>
<reference evidence="2" key="1">
    <citation type="submission" date="2021-03" db="EMBL/GenBank/DDBJ databases">
        <authorList>
            <person name="Wang G."/>
        </authorList>
    </citation>
    <scope>NUCLEOTIDE SEQUENCE</scope>
    <source>
        <strain evidence="2">KCTC 12899</strain>
    </source>
</reference>
<dbReference type="EMBL" id="JAFREP010000018">
    <property type="protein sequence ID" value="MBO1320655.1"/>
    <property type="molecule type" value="Genomic_DNA"/>
</dbReference>
<proteinExistence type="predicted"/>
<feature type="domain" description="Beta-ketoacyl synthase-like N-terminal" evidence="1">
    <location>
        <begin position="49"/>
        <end position="210"/>
    </location>
</feature>
<comment type="caution">
    <text evidence="2">The sequence shown here is derived from an EMBL/GenBank/DDBJ whole genome shotgun (WGS) entry which is preliminary data.</text>
</comment>
<sequence>MSQTASHAVGSESAATHPLKLVGWRAWAEPYPEHADFEAFLRGAQPPIADGAKPKAAAVPARLRRRCTLVSKMVLETSLPLVDQYGVDLTRTNLLFGSRNSEINILRNLLNDIEGGEALSPTAFGNSVHHTASGYFGLVCKHQGVSRTISANQDTLTCCMLETVDLLRRDPEAWVLMVFAEEMPLPPFDQMLASPPFPFAVAMLWRRGGPDDPRFSMPALGPVTECPSPTLFAFLSWYLSEKRELHQAGSFGGCSWLR</sequence>
<dbReference type="InterPro" id="IPR014030">
    <property type="entry name" value="Ketoacyl_synth_N"/>
</dbReference>
<dbReference type="Pfam" id="PF13723">
    <property type="entry name" value="Ketoacyl-synt_2"/>
    <property type="match status" value="1"/>
</dbReference>
<organism evidence="2 3">
    <name type="scientific">Acanthopleuribacter pedis</name>
    <dbReference type="NCBI Taxonomy" id="442870"/>
    <lineage>
        <taxon>Bacteria</taxon>
        <taxon>Pseudomonadati</taxon>
        <taxon>Acidobacteriota</taxon>
        <taxon>Holophagae</taxon>
        <taxon>Acanthopleuribacterales</taxon>
        <taxon>Acanthopleuribacteraceae</taxon>
        <taxon>Acanthopleuribacter</taxon>
    </lineage>
</organism>